<feature type="domain" description="CHAD" evidence="1">
    <location>
        <begin position="151"/>
        <end position="438"/>
    </location>
</feature>
<dbReference type="Proteomes" id="UP000294614">
    <property type="component" value="Unassembled WGS sequence"/>
</dbReference>
<dbReference type="AlphaFoldDB" id="A0A4R1KAT4"/>
<proteinExistence type="predicted"/>
<dbReference type="RefSeq" id="WP_132871067.1">
    <property type="nucleotide sequence ID" value="NZ_SMGG01000003.1"/>
</dbReference>
<reference evidence="2 3" key="1">
    <citation type="submission" date="2019-03" db="EMBL/GenBank/DDBJ databases">
        <title>Genomic Encyclopedia of Type Strains, Phase IV (KMG-IV): sequencing the most valuable type-strain genomes for metagenomic binning, comparative biology and taxonomic classification.</title>
        <authorList>
            <person name="Goeker M."/>
        </authorList>
    </citation>
    <scope>NUCLEOTIDE SEQUENCE [LARGE SCALE GENOMIC DNA]</scope>
    <source>
        <strain evidence="2 3">DSM 24984</strain>
    </source>
</reference>
<dbReference type="InterPro" id="IPR038186">
    <property type="entry name" value="CHAD_dom_sf"/>
</dbReference>
<evidence type="ECO:0000313" key="2">
    <source>
        <dbReference type="EMBL" id="TCK61628.1"/>
    </source>
</evidence>
<comment type="caution">
    <text evidence="2">The sequence shown here is derived from an EMBL/GenBank/DDBJ whole genome shotgun (WGS) entry which is preliminary data.</text>
</comment>
<dbReference type="PANTHER" id="PTHR39339">
    <property type="entry name" value="SLR1444 PROTEIN"/>
    <property type="match status" value="1"/>
</dbReference>
<dbReference type="OrthoDB" id="9810154at2"/>
<protein>
    <submittedName>
        <fullName evidence="2">CHAD domain-containing protein</fullName>
    </submittedName>
</protein>
<gene>
    <name evidence="2" type="ORF">C8D98_0130</name>
</gene>
<dbReference type="EMBL" id="SMGG01000003">
    <property type="protein sequence ID" value="TCK61628.1"/>
    <property type="molecule type" value="Genomic_DNA"/>
</dbReference>
<evidence type="ECO:0000259" key="1">
    <source>
        <dbReference type="PROSITE" id="PS51708"/>
    </source>
</evidence>
<organism evidence="2 3">
    <name type="scientific">Seleniivibrio woodruffii</name>
    <dbReference type="NCBI Taxonomy" id="1078050"/>
    <lineage>
        <taxon>Bacteria</taxon>
        <taxon>Pseudomonadati</taxon>
        <taxon>Deferribacterota</taxon>
        <taxon>Deferribacteres</taxon>
        <taxon>Deferribacterales</taxon>
        <taxon>Geovibrionaceae</taxon>
        <taxon>Seleniivibrio</taxon>
    </lineage>
</organism>
<evidence type="ECO:0000313" key="3">
    <source>
        <dbReference type="Proteomes" id="UP000294614"/>
    </source>
</evidence>
<sequence>MPYYISDIKPASDRKFRLRYRKLRDYEITVFDTFEWQLVRTGRVVWSDGKDRFLFNQEADTKAGYSGRYLFEKLKLPVTEHSFDAGGIKGRLYAMGSSYIIYTEEPQEDFAFHYCAEELKGFGQAVACAAARCGDPMLDYTTRVQCPADSDAVLWESMQRVHSDLINIMRLNTDGILKGYDAEFLHDFRVSVRRTRSAMSMLKGVYSEDREMRFRQFFKSLGEYTGRARDMDVYLEELEGYEDILPDDMKQSFEPLKSHFRAERDKSYELLQNFLTSEEYNNSLAEWERLINSRAEIGRRGFVNTSKAAAKALAKIFGRVELMTGGVDGESEDAQIHSVRIAFKKLRYCIEFFGLFIKEQNTADVLTRLRSLQDSLGRYNDLSVQCGHMQERLNSETDPKLLAACGYIMAVLAMKKAQEREQAVELIRIFRKGKKRVKKSLGI</sequence>
<dbReference type="PROSITE" id="PS51708">
    <property type="entry name" value="CHAD"/>
    <property type="match status" value="1"/>
</dbReference>
<dbReference type="InterPro" id="IPR007899">
    <property type="entry name" value="CHAD_dom"/>
</dbReference>
<accession>A0A4R1KAT4</accession>
<dbReference type="Gene3D" id="1.40.20.10">
    <property type="entry name" value="CHAD domain"/>
    <property type="match status" value="1"/>
</dbReference>
<dbReference type="SMART" id="SM00880">
    <property type="entry name" value="CHAD"/>
    <property type="match status" value="1"/>
</dbReference>
<dbReference type="PANTHER" id="PTHR39339:SF1">
    <property type="entry name" value="CHAD DOMAIN-CONTAINING PROTEIN"/>
    <property type="match status" value="1"/>
</dbReference>
<keyword evidence="3" id="KW-1185">Reference proteome</keyword>
<dbReference type="Pfam" id="PF05235">
    <property type="entry name" value="CHAD"/>
    <property type="match status" value="1"/>
</dbReference>
<name>A0A4R1KAT4_9BACT</name>